<gene>
    <name evidence="3" type="ORF">CB0940_10482</name>
</gene>
<organism evidence="3 4">
    <name type="scientific">Cercospora beticola</name>
    <name type="common">Sugarbeet leaf spot fungus</name>
    <dbReference type="NCBI Taxonomy" id="122368"/>
    <lineage>
        <taxon>Eukaryota</taxon>
        <taxon>Fungi</taxon>
        <taxon>Dikarya</taxon>
        <taxon>Ascomycota</taxon>
        <taxon>Pezizomycotina</taxon>
        <taxon>Dothideomycetes</taxon>
        <taxon>Dothideomycetidae</taxon>
        <taxon>Mycosphaerellales</taxon>
        <taxon>Mycosphaerellaceae</taxon>
        <taxon>Cercospora</taxon>
    </lineage>
</organism>
<proteinExistence type="predicted"/>
<feature type="region of interest" description="Disordered" evidence="1">
    <location>
        <begin position="1"/>
        <end position="25"/>
    </location>
</feature>
<comment type="caution">
    <text evidence="3">The sequence shown here is derived from an EMBL/GenBank/DDBJ whole genome shotgun (WGS) entry which is preliminary data.</text>
</comment>
<evidence type="ECO:0000313" key="4">
    <source>
        <dbReference type="Proteomes" id="UP000230605"/>
    </source>
</evidence>
<dbReference type="InterPro" id="IPR001810">
    <property type="entry name" value="F-box_dom"/>
</dbReference>
<feature type="domain" description="F-box" evidence="2">
    <location>
        <begin position="41"/>
        <end position="72"/>
    </location>
</feature>
<name>A0A2G5HUL7_CERBT</name>
<accession>A0A2G5HUL7</accession>
<evidence type="ECO:0000256" key="1">
    <source>
        <dbReference type="SAM" id="MobiDB-lite"/>
    </source>
</evidence>
<evidence type="ECO:0000259" key="2">
    <source>
        <dbReference type="Pfam" id="PF00646"/>
    </source>
</evidence>
<dbReference type="AlphaFoldDB" id="A0A2G5HUL7"/>
<feature type="compositionally biased region" description="Polar residues" evidence="1">
    <location>
        <begin position="1"/>
        <end position="14"/>
    </location>
</feature>
<reference evidence="3 4" key="1">
    <citation type="submission" date="2015-10" db="EMBL/GenBank/DDBJ databases">
        <title>The cercosporin biosynthetic gene cluster was horizontally transferred to several fungal lineages and shown to be expanded in Cercospora beticola based on microsynteny with recipient genomes.</title>
        <authorList>
            <person name="De Jonge R."/>
            <person name="Ebert M.K."/>
            <person name="Suttle J.C."/>
            <person name="Jurick Ii W.M."/>
            <person name="Secor G.A."/>
            <person name="Thomma B.P."/>
            <person name="Van De Peer Y."/>
            <person name="Bolton M.D."/>
        </authorList>
    </citation>
    <scope>NUCLEOTIDE SEQUENCE [LARGE SCALE GENOMIC DNA]</scope>
    <source>
        <strain evidence="3 4">09-40</strain>
    </source>
</reference>
<dbReference type="EMBL" id="LKMD01000103">
    <property type="protein sequence ID" value="PIA96221.1"/>
    <property type="molecule type" value="Genomic_DNA"/>
</dbReference>
<dbReference type="Proteomes" id="UP000230605">
    <property type="component" value="Chromosome 8"/>
</dbReference>
<sequence>MPESSPKSFTSLWPSTPPRPFQTLSPKIPTITATQKVLTTYELLEPILLHLPFNQLLTSQRVSKTWHTLITRSIHIQEKLFLFSPHKPIKPIKPIHRESLHGAYRVLYRAKNFQLCPATPAAEPRPQAFTYGMYNHPVPPLPRQYRKASVLARWNLTDSGDILHFSIGMGGLLDPNFPPEEEIASWKNMHIASPPLEAVDLDFLPDVPEYSYTLTIWNPKGVTLGELYEWTFKLGRLFEKSGGFRLTERITVASFWVYASE</sequence>
<dbReference type="OrthoDB" id="3800738at2759"/>
<protein>
    <recommendedName>
        <fullName evidence="2">F-box domain-containing protein</fullName>
    </recommendedName>
</protein>
<evidence type="ECO:0000313" key="3">
    <source>
        <dbReference type="EMBL" id="PIA96221.1"/>
    </source>
</evidence>
<dbReference type="Pfam" id="PF00646">
    <property type="entry name" value="F-box"/>
    <property type="match status" value="1"/>
</dbReference>
<dbReference type="CDD" id="cd09917">
    <property type="entry name" value="F-box_SF"/>
    <property type="match status" value="1"/>
</dbReference>
<dbReference type="InterPro" id="IPR036047">
    <property type="entry name" value="F-box-like_dom_sf"/>
</dbReference>
<dbReference type="SUPFAM" id="SSF81383">
    <property type="entry name" value="F-box domain"/>
    <property type="match status" value="1"/>
</dbReference>